<sequence length="162" mass="17227">MQRLLMYLAMLGVLLWIFAGVVTINESEEGVSFGDGKAAVSLSKPWYDLVLPGVGTLVENLIPQLRMNSGGTADSPEKRSAPRCTITATPPDTDYGGQTTISWTTLNARHAILQDVGEVPLRGSYDISNVVSTRALVLAIEGDGGVGMCYTVVNVGALVTKR</sequence>
<name>A0A0G1WY91_9BACT</name>
<organism evidence="1 2">
    <name type="scientific">Candidatus Kaiserbacteria bacterium GW2011_GWA2_52_12</name>
    <dbReference type="NCBI Taxonomy" id="1618671"/>
    <lineage>
        <taxon>Bacteria</taxon>
        <taxon>Candidatus Kaiseribacteriota</taxon>
    </lineage>
</organism>
<reference evidence="1 2" key="1">
    <citation type="journal article" date="2015" name="Nature">
        <title>rRNA introns, odd ribosomes, and small enigmatic genomes across a large radiation of phyla.</title>
        <authorList>
            <person name="Brown C.T."/>
            <person name="Hug L.A."/>
            <person name="Thomas B.C."/>
            <person name="Sharon I."/>
            <person name="Castelle C.J."/>
            <person name="Singh A."/>
            <person name="Wilkins M.J."/>
            <person name="Williams K.H."/>
            <person name="Banfield J.F."/>
        </authorList>
    </citation>
    <scope>NUCLEOTIDE SEQUENCE [LARGE SCALE GENOMIC DNA]</scope>
</reference>
<proteinExistence type="predicted"/>
<dbReference type="Proteomes" id="UP000034273">
    <property type="component" value="Unassembled WGS sequence"/>
</dbReference>
<comment type="caution">
    <text evidence="1">The sequence shown here is derived from an EMBL/GenBank/DDBJ whole genome shotgun (WGS) entry which is preliminary data.</text>
</comment>
<dbReference type="AlphaFoldDB" id="A0A0G1WY91"/>
<evidence type="ECO:0000313" key="2">
    <source>
        <dbReference type="Proteomes" id="UP000034273"/>
    </source>
</evidence>
<accession>A0A0G1WY91</accession>
<dbReference type="EMBL" id="LCQW01000018">
    <property type="protein sequence ID" value="KKW23701.1"/>
    <property type="molecule type" value="Genomic_DNA"/>
</dbReference>
<gene>
    <name evidence="1" type="ORF">UY67_C0018G0013</name>
</gene>
<dbReference type="STRING" id="1618671.UY67_C0018G0013"/>
<protein>
    <submittedName>
        <fullName evidence="1">OmpA/MotB domain protein</fullName>
    </submittedName>
</protein>
<evidence type="ECO:0000313" key="1">
    <source>
        <dbReference type="EMBL" id="KKW23701.1"/>
    </source>
</evidence>